<dbReference type="AlphaFoldDB" id="A0A8J2MPL0"/>
<keyword evidence="1" id="KW-1133">Transmembrane helix</keyword>
<name>A0A8J2MPL0_COTCN</name>
<dbReference type="Proteomes" id="UP000786811">
    <property type="component" value="Unassembled WGS sequence"/>
</dbReference>
<reference evidence="2" key="1">
    <citation type="submission" date="2021-04" db="EMBL/GenBank/DDBJ databases">
        <authorList>
            <person name="Chebbi M.A.C M."/>
        </authorList>
    </citation>
    <scope>NUCLEOTIDE SEQUENCE</scope>
</reference>
<proteinExistence type="predicted"/>
<gene>
    <name evidence="2" type="ORF">HICCMSTLAB_LOCUS9743</name>
</gene>
<feature type="transmembrane region" description="Helical" evidence="1">
    <location>
        <begin position="20"/>
        <end position="38"/>
    </location>
</feature>
<dbReference type="EMBL" id="CAJNRD030001122">
    <property type="protein sequence ID" value="CAG5100670.1"/>
    <property type="molecule type" value="Genomic_DNA"/>
</dbReference>
<evidence type="ECO:0000256" key="1">
    <source>
        <dbReference type="SAM" id="Phobius"/>
    </source>
</evidence>
<keyword evidence="3" id="KW-1185">Reference proteome</keyword>
<protein>
    <submittedName>
        <fullName evidence="2">Uncharacterized protein</fullName>
    </submittedName>
</protein>
<keyword evidence="1" id="KW-0812">Transmembrane</keyword>
<evidence type="ECO:0000313" key="2">
    <source>
        <dbReference type="EMBL" id="CAG5100670.1"/>
    </source>
</evidence>
<comment type="caution">
    <text evidence="2">The sequence shown here is derived from an EMBL/GenBank/DDBJ whole genome shotgun (WGS) entry which is preliminary data.</text>
</comment>
<sequence>MYQRPRVSVHQEKQCLLEVLIKLYISIGVGFISLYSPFEIGVWKSWQKDGLDIKDIVWPGNSHTPPHGVPEKFYLRITFLEESPYINLAPPDPISGKCLMDRGVYCRVAKKSDIKE</sequence>
<accession>A0A8J2MPL0</accession>
<evidence type="ECO:0000313" key="3">
    <source>
        <dbReference type="Proteomes" id="UP000786811"/>
    </source>
</evidence>
<dbReference type="OrthoDB" id="5984008at2759"/>
<organism evidence="2 3">
    <name type="scientific">Cotesia congregata</name>
    <name type="common">Parasitoid wasp</name>
    <name type="synonym">Apanteles congregatus</name>
    <dbReference type="NCBI Taxonomy" id="51543"/>
    <lineage>
        <taxon>Eukaryota</taxon>
        <taxon>Metazoa</taxon>
        <taxon>Ecdysozoa</taxon>
        <taxon>Arthropoda</taxon>
        <taxon>Hexapoda</taxon>
        <taxon>Insecta</taxon>
        <taxon>Pterygota</taxon>
        <taxon>Neoptera</taxon>
        <taxon>Endopterygota</taxon>
        <taxon>Hymenoptera</taxon>
        <taxon>Apocrita</taxon>
        <taxon>Ichneumonoidea</taxon>
        <taxon>Braconidae</taxon>
        <taxon>Microgastrinae</taxon>
        <taxon>Cotesia</taxon>
    </lineage>
</organism>
<keyword evidence="1" id="KW-0472">Membrane</keyword>